<accession>A0A9W4XJ84</accession>
<dbReference type="AlphaFoldDB" id="A0A9W4XJ84"/>
<evidence type="ECO:0000313" key="2">
    <source>
        <dbReference type="Proteomes" id="UP001152607"/>
    </source>
</evidence>
<proteinExistence type="predicted"/>
<organism evidence="1 2">
    <name type="scientific">Periconia digitata</name>
    <dbReference type="NCBI Taxonomy" id="1303443"/>
    <lineage>
        <taxon>Eukaryota</taxon>
        <taxon>Fungi</taxon>
        <taxon>Dikarya</taxon>
        <taxon>Ascomycota</taxon>
        <taxon>Pezizomycotina</taxon>
        <taxon>Dothideomycetes</taxon>
        <taxon>Pleosporomycetidae</taxon>
        <taxon>Pleosporales</taxon>
        <taxon>Massarineae</taxon>
        <taxon>Periconiaceae</taxon>
        <taxon>Periconia</taxon>
    </lineage>
</organism>
<name>A0A9W4XJ84_9PLEO</name>
<evidence type="ECO:0000313" key="1">
    <source>
        <dbReference type="EMBL" id="CAI6319552.1"/>
    </source>
</evidence>
<protein>
    <submittedName>
        <fullName evidence="1">Uncharacterized protein</fullName>
    </submittedName>
</protein>
<keyword evidence="2" id="KW-1185">Reference proteome</keyword>
<comment type="caution">
    <text evidence="1">The sequence shown here is derived from an EMBL/GenBank/DDBJ whole genome shotgun (WGS) entry which is preliminary data.</text>
</comment>
<dbReference type="Proteomes" id="UP001152607">
    <property type="component" value="Unassembled WGS sequence"/>
</dbReference>
<dbReference type="EMBL" id="CAOQHR010000002">
    <property type="protein sequence ID" value="CAI6319552.1"/>
    <property type="molecule type" value="Genomic_DNA"/>
</dbReference>
<reference evidence="1" key="1">
    <citation type="submission" date="2023-01" db="EMBL/GenBank/DDBJ databases">
        <authorList>
            <person name="Van Ghelder C."/>
            <person name="Rancurel C."/>
        </authorList>
    </citation>
    <scope>NUCLEOTIDE SEQUENCE</scope>
    <source>
        <strain evidence="1">CNCM I-4278</strain>
    </source>
</reference>
<gene>
    <name evidence="1" type="ORF">PDIGIT_LOCUS3542</name>
</gene>
<sequence>MAETQHEHYRMGLLNDLAVMDQLMWQLKHQLEHEATINELEAIQNEEQRRRNVEPFCSDLGIASFISSNSLCLSVDH</sequence>